<gene>
    <name evidence="2" type="ORF">V7S43_014412</name>
</gene>
<evidence type="ECO:0008006" key="4">
    <source>
        <dbReference type="Google" id="ProtNLM"/>
    </source>
</evidence>
<feature type="coiled-coil region" evidence="1">
    <location>
        <begin position="140"/>
        <end position="181"/>
    </location>
</feature>
<dbReference type="Proteomes" id="UP001632037">
    <property type="component" value="Unassembled WGS sequence"/>
</dbReference>
<protein>
    <recommendedName>
        <fullName evidence="4">t-SNARE coiled-coil homology domain-containing protein</fullName>
    </recommendedName>
</protein>
<comment type="caution">
    <text evidence="2">The sequence shown here is derived from an EMBL/GenBank/DDBJ whole genome shotgun (WGS) entry which is preliminary data.</text>
</comment>
<keyword evidence="3" id="KW-1185">Reference proteome</keyword>
<keyword evidence="1" id="KW-0175">Coiled coil</keyword>
<name>A0ABD3F1H7_9STRA</name>
<evidence type="ECO:0000313" key="2">
    <source>
        <dbReference type="EMBL" id="KAL3660658.1"/>
    </source>
</evidence>
<evidence type="ECO:0000256" key="1">
    <source>
        <dbReference type="SAM" id="Coils"/>
    </source>
</evidence>
<sequence length="252" mass="29057">MKRSVPLLWPIEVYDYERKAITDAAVGGIDLRKGHWIYCKWCNSTLKTTPFSLASWRTHEKVQTHRLHEQELLSGGSQPHFVSCTQSTAQGSPSSLPDTQMNLKGVQSSQDYEAFMAVRRDLHQSKQHQARYARDVTNVINAMTSLVSDQQNDLDALQHQMHNMTREMEGLKRQVEIFRRTENQQKSTRASQNEVVAATSNNVKRVPARETPRSVFIEKRFQIPTKTASVKTINKMDSFSEMNIFEKRFRLT</sequence>
<dbReference type="AlphaFoldDB" id="A0ABD3F1H7"/>
<proteinExistence type="predicted"/>
<evidence type="ECO:0000313" key="3">
    <source>
        <dbReference type="Proteomes" id="UP001632037"/>
    </source>
</evidence>
<dbReference type="EMBL" id="JBIMZQ010000040">
    <property type="protein sequence ID" value="KAL3660658.1"/>
    <property type="molecule type" value="Genomic_DNA"/>
</dbReference>
<reference evidence="2 3" key="1">
    <citation type="submission" date="2024-09" db="EMBL/GenBank/DDBJ databases">
        <title>Genome sequencing and assembly of Phytophthora oleae, isolate VK10A, causative agent of rot of olive drupes.</title>
        <authorList>
            <person name="Conti Taguali S."/>
            <person name="Riolo M."/>
            <person name="La Spada F."/>
            <person name="Cacciola S.O."/>
            <person name="Dionisio G."/>
        </authorList>
    </citation>
    <scope>NUCLEOTIDE SEQUENCE [LARGE SCALE GENOMIC DNA]</scope>
    <source>
        <strain evidence="2 3">VK10A</strain>
    </source>
</reference>
<accession>A0ABD3F1H7</accession>
<organism evidence="2 3">
    <name type="scientific">Phytophthora oleae</name>
    <dbReference type="NCBI Taxonomy" id="2107226"/>
    <lineage>
        <taxon>Eukaryota</taxon>
        <taxon>Sar</taxon>
        <taxon>Stramenopiles</taxon>
        <taxon>Oomycota</taxon>
        <taxon>Peronosporomycetes</taxon>
        <taxon>Peronosporales</taxon>
        <taxon>Peronosporaceae</taxon>
        <taxon>Phytophthora</taxon>
    </lineage>
</organism>